<evidence type="ECO:0000313" key="1">
    <source>
        <dbReference type="EnsemblMetazoa" id="Aqu2.1.25548_001"/>
    </source>
</evidence>
<protein>
    <submittedName>
        <fullName evidence="1">Uncharacterized protein</fullName>
    </submittedName>
</protein>
<reference evidence="1" key="1">
    <citation type="submission" date="2017-05" db="UniProtKB">
        <authorList>
            <consortium name="EnsemblMetazoa"/>
        </authorList>
    </citation>
    <scope>IDENTIFICATION</scope>
</reference>
<dbReference type="EnsemblMetazoa" id="Aqu2.1.25548_001">
    <property type="protein sequence ID" value="Aqu2.1.25548_001"/>
    <property type="gene ID" value="Aqu2.1.25548"/>
</dbReference>
<sequence length="53" mass="6357">MTWYVVQILRMSHILESNDKLATGGFYLRKFITNNLNLQNKINEGERDSHRYQ</sequence>
<organism evidence="1">
    <name type="scientific">Amphimedon queenslandica</name>
    <name type="common">Sponge</name>
    <dbReference type="NCBI Taxonomy" id="400682"/>
    <lineage>
        <taxon>Eukaryota</taxon>
        <taxon>Metazoa</taxon>
        <taxon>Porifera</taxon>
        <taxon>Demospongiae</taxon>
        <taxon>Heteroscleromorpha</taxon>
        <taxon>Haplosclerida</taxon>
        <taxon>Niphatidae</taxon>
        <taxon>Amphimedon</taxon>
    </lineage>
</organism>
<name>A0A1X7UDJ6_AMPQE</name>
<accession>A0A1X7UDJ6</accession>
<dbReference type="AlphaFoldDB" id="A0A1X7UDJ6"/>
<proteinExistence type="predicted"/>
<dbReference type="InParanoid" id="A0A1X7UDJ6"/>